<keyword evidence="3 5" id="KW-1133">Transmembrane helix</keyword>
<evidence type="ECO:0000256" key="2">
    <source>
        <dbReference type="ARBA" id="ARBA00022692"/>
    </source>
</evidence>
<accession>A0A8J8NRE5</accession>
<sequence>MNQGGSKRLSNQQALKIHRSFDHGGNSNYIAPTQPSIHNQSQEYDQNSDNGVNPLLKQVLQRSLDSHGNPKLILYSYRWIVLLCYSLASIAVGMMAGTCTTIASLLTKVYGLSEFESNLTNFVYYIMYVPANFLAIAVLNKWGLKPAITIGTLFVLLGGWIRMFLTFTGNFTPYFMGAIVAAIGQPFLMNIPSKIASTWFGDKERAIATAVGSMAVPIGTVISFVLPQTCLSQNDADNPEIGKQHFSLYIMIQTFVVTLFCIPALTFIREEPPSPPSVVANDTNHSMGFGEGLKQLVSNRNYILLFICQNFIYGIQASMGAIYSNLASKYEYDLSSNSLSCLLFLVGGILNSFFLGTILDKYQNYKKLVTVVSGLTIITTALHFGTLPLKNTMLESFVMLLIGFSVIPISSIAFTFSVELAFPVPEAITNGMMITISLIWGTGTGFLCSSLTQSNPMYALAFWTGSAFLAFVISFFVQEDLRRLQLDDVKNSEYIEEEEVRRQSFEQREVFLKESGLDGDLKFRFEFDAQDQQSTNKKRINVSTGLMNSEAMMSKVNRSHDIIYEQQITMK</sequence>
<feature type="transmembrane region" description="Helical" evidence="5">
    <location>
        <begin position="397"/>
        <end position="422"/>
    </location>
</feature>
<dbReference type="InterPro" id="IPR020846">
    <property type="entry name" value="MFS_dom"/>
</dbReference>
<dbReference type="PROSITE" id="PS50850">
    <property type="entry name" value="MFS"/>
    <property type="match status" value="1"/>
</dbReference>
<comment type="caution">
    <text evidence="7">The sequence shown here is derived from an EMBL/GenBank/DDBJ whole genome shotgun (WGS) entry which is preliminary data.</text>
</comment>
<evidence type="ECO:0000313" key="7">
    <source>
        <dbReference type="EMBL" id="TNV80512.1"/>
    </source>
</evidence>
<proteinExistence type="predicted"/>
<dbReference type="GO" id="GO:0022857">
    <property type="term" value="F:transmembrane transporter activity"/>
    <property type="evidence" value="ECO:0007669"/>
    <property type="project" value="InterPro"/>
</dbReference>
<keyword evidence="4 5" id="KW-0472">Membrane</keyword>
<evidence type="ECO:0000259" key="6">
    <source>
        <dbReference type="PROSITE" id="PS50850"/>
    </source>
</evidence>
<feature type="transmembrane region" description="Helical" evidence="5">
    <location>
        <begin position="79"/>
        <end position="106"/>
    </location>
</feature>
<dbReference type="PANTHER" id="PTHR10924">
    <property type="entry name" value="MAJOR FACILITATOR SUPERFAMILY PROTEIN-RELATED"/>
    <property type="match status" value="1"/>
</dbReference>
<dbReference type="Pfam" id="PF07690">
    <property type="entry name" value="MFS_1"/>
    <property type="match status" value="1"/>
</dbReference>
<feature type="transmembrane region" description="Helical" evidence="5">
    <location>
        <begin position="302"/>
        <end position="323"/>
    </location>
</feature>
<dbReference type="Proteomes" id="UP000785679">
    <property type="component" value="Unassembled WGS sequence"/>
</dbReference>
<keyword evidence="2 5" id="KW-0812">Transmembrane</keyword>
<organism evidence="7 8">
    <name type="scientific">Halteria grandinella</name>
    <dbReference type="NCBI Taxonomy" id="5974"/>
    <lineage>
        <taxon>Eukaryota</taxon>
        <taxon>Sar</taxon>
        <taxon>Alveolata</taxon>
        <taxon>Ciliophora</taxon>
        <taxon>Intramacronucleata</taxon>
        <taxon>Spirotrichea</taxon>
        <taxon>Stichotrichia</taxon>
        <taxon>Sporadotrichida</taxon>
        <taxon>Halteriidae</taxon>
        <taxon>Halteria</taxon>
    </lineage>
</organism>
<dbReference type="EMBL" id="RRYP01007420">
    <property type="protein sequence ID" value="TNV80512.1"/>
    <property type="molecule type" value="Genomic_DNA"/>
</dbReference>
<dbReference type="Gene3D" id="1.20.1250.20">
    <property type="entry name" value="MFS general substrate transporter like domains"/>
    <property type="match status" value="2"/>
</dbReference>
<feature type="transmembrane region" description="Helical" evidence="5">
    <location>
        <begin position="335"/>
        <end position="356"/>
    </location>
</feature>
<protein>
    <recommendedName>
        <fullName evidence="6">Major facilitator superfamily (MFS) profile domain-containing protein</fullName>
    </recommendedName>
</protein>
<evidence type="ECO:0000256" key="3">
    <source>
        <dbReference type="ARBA" id="ARBA00022989"/>
    </source>
</evidence>
<dbReference type="InterPro" id="IPR011701">
    <property type="entry name" value="MFS"/>
</dbReference>
<dbReference type="OrthoDB" id="312103at2759"/>
<evidence type="ECO:0000256" key="5">
    <source>
        <dbReference type="SAM" id="Phobius"/>
    </source>
</evidence>
<gene>
    <name evidence="7" type="ORF">FGO68_gene514</name>
</gene>
<evidence type="ECO:0000313" key="8">
    <source>
        <dbReference type="Proteomes" id="UP000785679"/>
    </source>
</evidence>
<evidence type="ECO:0000256" key="1">
    <source>
        <dbReference type="ARBA" id="ARBA00004141"/>
    </source>
</evidence>
<feature type="transmembrane region" description="Helical" evidence="5">
    <location>
        <begin position="368"/>
        <end position="385"/>
    </location>
</feature>
<dbReference type="PANTHER" id="PTHR10924:SF6">
    <property type="entry name" value="SOLUTE CARRIER FAMILY 49 MEMBER A3"/>
    <property type="match status" value="1"/>
</dbReference>
<dbReference type="SUPFAM" id="SSF103473">
    <property type="entry name" value="MFS general substrate transporter"/>
    <property type="match status" value="1"/>
</dbReference>
<name>A0A8J8NRE5_HALGN</name>
<feature type="transmembrane region" description="Helical" evidence="5">
    <location>
        <begin position="458"/>
        <end position="477"/>
    </location>
</feature>
<feature type="transmembrane region" description="Helical" evidence="5">
    <location>
        <begin position="122"/>
        <end position="140"/>
    </location>
</feature>
<dbReference type="InterPro" id="IPR036259">
    <property type="entry name" value="MFS_trans_sf"/>
</dbReference>
<feature type="transmembrane region" description="Helical" evidence="5">
    <location>
        <begin position="434"/>
        <end position="452"/>
    </location>
</feature>
<feature type="transmembrane region" description="Helical" evidence="5">
    <location>
        <begin position="171"/>
        <end position="193"/>
    </location>
</feature>
<comment type="subcellular location">
    <subcellularLocation>
        <location evidence="1">Membrane</location>
        <topology evidence="1">Multi-pass membrane protein</topology>
    </subcellularLocation>
</comment>
<reference evidence="7" key="1">
    <citation type="submission" date="2019-06" db="EMBL/GenBank/DDBJ databases">
        <authorList>
            <person name="Zheng W."/>
        </authorList>
    </citation>
    <scope>NUCLEOTIDE SEQUENCE</scope>
    <source>
        <strain evidence="7">QDHG01</strain>
    </source>
</reference>
<feature type="domain" description="Major facilitator superfamily (MFS) profile" evidence="6">
    <location>
        <begin position="81"/>
        <end position="482"/>
    </location>
</feature>
<dbReference type="GO" id="GO:0016020">
    <property type="term" value="C:membrane"/>
    <property type="evidence" value="ECO:0007669"/>
    <property type="project" value="UniProtKB-SubCell"/>
</dbReference>
<feature type="transmembrane region" description="Helical" evidence="5">
    <location>
        <begin position="246"/>
        <end position="268"/>
    </location>
</feature>
<feature type="transmembrane region" description="Helical" evidence="5">
    <location>
        <begin position="205"/>
        <end position="226"/>
    </location>
</feature>
<keyword evidence="8" id="KW-1185">Reference proteome</keyword>
<dbReference type="InterPro" id="IPR049680">
    <property type="entry name" value="FLVCR1-2_SLC49-like"/>
</dbReference>
<dbReference type="AlphaFoldDB" id="A0A8J8NRE5"/>
<evidence type="ECO:0000256" key="4">
    <source>
        <dbReference type="ARBA" id="ARBA00023136"/>
    </source>
</evidence>